<dbReference type="EMBL" id="JACEIK010000242">
    <property type="protein sequence ID" value="MCD7453204.1"/>
    <property type="molecule type" value="Genomic_DNA"/>
</dbReference>
<dbReference type="Proteomes" id="UP000823775">
    <property type="component" value="Unassembled WGS sequence"/>
</dbReference>
<comment type="caution">
    <text evidence="1">The sequence shown here is derived from an EMBL/GenBank/DDBJ whole genome shotgun (WGS) entry which is preliminary data.</text>
</comment>
<evidence type="ECO:0000313" key="1">
    <source>
        <dbReference type="EMBL" id="MCD7453204.1"/>
    </source>
</evidence>
<sequence length="56" mass="6783">MSPFKRLLRNPDGASYFESLQLMYEMWRREERKDPVLMVMMKQIELLANCMTGFHL</sequence>
<evidence type="ECO:0000313" key="2">
    <source>
        <dbReference type="Proteomes" id="UP000823775"/>
    </source>
</evidence>
<keyword evidence="2" id="KW-1185">Reference proteome</keyword>
<protein>
    <submittedName>
        <fullName evidence="1">Uncharacterized protein</fullName>
    </submittedName>
</protein>
<organism evidence="1 2">
    <name type="scientific">Datura stramonium</name>
    <name type="common">Jimsonweed</name>
    <name type="synonym">Common thornapple</name>
    <dbReference type="NCBI Taxonomy" id="4076"/>
    <lineage>
        <taxon>Eukaryota</taxon>
        <taxon>Viridiplantae</taxon>
        <taxon>Streptophyta</taxon>
        <taxon>Embryophyta</taxon>
        <taxon>Tracheophyta</taxon>
        <taxon>Spermatophyta</taxon>
        <taxon>Magnoliopsida</taxon>
        <taxon>eudicotyledons</taxon>
        <taxon>Gunneridae</taxon>
        <taxon>Pentapetalae</taxon>
        <taxon>asterids</taxon>
        <taxon>lamiids</taxon>
        <taxon>Solanales</taxon>
        <taxon>Solanaceae</taxon>
        <taxon>Solanoideae</taxon>
        <taxon>Datureae</taxon>
        <taxon>Datura</taxon>
    </lineage>
</organism>
<gene>
    <name evidence="1" type="ORF">HAX54_020009</name>
</gene>
<proteinExistence type="predicted"/>
<name>A0ABS8S5S0_DATST</name>
<feature type="non-terminal residue" evidence="1">
    <location>
        <position position="56"/>
    </location>
</feature>
<reference evidence="1 2" key="1">
    <citation type="journal article" date="2021" name="BMC Genomics">
        <title>Datura genome reveals duplications of psychoactive alkaloid biosynthetic genes and high mutation rate following tissue culture.</title>
        <authorList>
            <person name="Rajewski A."/>
            <person name="Carter-House D."/>
            <person name="Stajich J."/>
            <person name="Litt A."/>
        </authorList>
    </citation>
    <scope>NUCLEOTIDE SEQUENCE [LARGE SCALE GENOMIC DNA]</scope>
    <source>
        <strain evidence="1">AR-01</strain>
    </source>
</reference>
<accession>A0ABS8S5S0</accession>